<comment type="catalytic activity">
    <reaction evidence="1">
        <text>Random endo-hydrolysis of N-acetyl-beta-D-glucosaminide (1-&gt;4)-beta-linkages in chitin and chitodextrins.</text>
        <dbReference type="EC" id="3.2.1.14"/>
    </reaction>
</comment>
<keyword evidence="7" id="KW-1185">Reference proteome</keyword>
<evidence type="ECO:0000313" key="6">
    <source>
        <dbReference type="EMBL" id="CBY38708.1"/>
    </source>
</evidence>
<dbReference type="InterPro" id="IPR002557">
    <property type="entry name" value="Chitin-bd_dom"/>
</dbReference>
<dbReference type="SMART" id="SM00494">
    <property type="entry name" value="ChtBD2"/>
    <property type="match status" value="1"/>
</dbReference>
<evidence type="ECO:0000259" key="4">
    <source>
        <dbReference type="SMART" id="SM00494"/>
    </source>
</evidence>
<dbReference type="InParanoid" id="E4XZJ4"/>
<name>E4XZJ4_OIKDI</name>
<dbReference type="AlphaFoldDB" id="E4XZJ4"/>
<dbReference type="Gene3D" id="3.20.20.80">
    <property type="entry name" value="Glycosidases"/>
    <property type="match status" value="1"/>
</dbReference>
<dbReference type="EC" id="3.2.1.14" evidence="2"/>
<evidence type="ECO:0000313" key="5">
    <source>
        <dbReference type="EMBL" id="CBY15056.1"/>
    </source>
</evidence>
<dbReference type="GO" id="GO:0005576">
    <property type="term" value="C:extracellular region"/>
    <property type="evidence" value="ECO:0007669"/>
    <property type="project" value="InterPro"/>
</dbReference>
<keyword evidence="3" id="KW-0624">Polysaccharide degradation</keyword>
<evidence type="ECO:0000256" key="1">
    <source>
        <dbReference type="ARBA" id="ARBA00000822"/>
    </source>
</evidence>
<organism evidence="5">
    <name type="scientific">Oikopleura dioica</name>
    <name type="common">Tunicate</name>
    <dbReference type="NCBI Taxonomy" id="34765"/>
    <lineage>
        <taxon>Eukaryota</taxon>
        <taxon>Metazoa</taxon>
        <taxon>Chordata</taxon>
        <taxon>Tunicata</taxon>
        <taxon>Appendicularia</taxon>
        <taxon>Copelata</taxon>
        <taxon>Oikopleuridae</taxon>
        <taxon>Oikopleura</taxon>
    </lineage>
</organism>
<sequence>MHVIKTYYVMGSHEWCCLTGGYVKVGEEHHNWCSANNFEIVNTYLLSWDRCKNGDYDLRCWHSVSKFIRRFESVAINDSEIEMKLFSLGALSLTSGQITCPSWDDSWPRAVLKTSYANNGCTAGGHTGQLYSKCWLSCDEGYDMYFKKEINSGVIQEYKSKQNTVEIKCKQIGKWKPAKPFYCAPGCPKMYKNDPWFALQTLYSADDGFIVRVRIEPEMDLDEWTAVLWFAEEPAASLSIDSWETSVTTSVNQRVATFCSYEAVAAGEQKKFAVTITGASKEELSNMQVRYLPGIHKDLSCIFDDDFGTTTTEEPTSTTGYKSGTFTTTEAPCGDDNNFCVGKDPGFHAHCKCNKYYECWSEVTTIYTCPGNRLWNGYWCAEPSTVDTSNCEI</sequence>
<protein>
    <recommendedName>
        <fullName evidence="2">chitinase</fullName>
        <ecNumber evidence="2">3.2.1.14</ecNumber>
    </recommendedName>
</protein>
<dbReference type="SUPFAM" id="SSF57625">
    <property type="entry name" value="Invertebrate chitin-binding proteins"/>
    <property type="match status" value="1"/>
</dbReference>
<gene>
    <name evidence="5" type="ORF">GSOID_T00010160001</name>
    <name evidence="6" type="ORF">GSOID_T00019225001</name>
</gene>
<dbReference type="EMBL" id="FN653410">
    <property type="protein sequence ID" value="CBY15056.1"/>
    <property type="molecule type" value="Genomic_DNA"/>
</dbReference>
<evidence type="ECO:0000313" key="7">
    <source>
        <dbReference type="Proteomes" id="UP000001307"/>
    </source>
</evidence>
<evidence type="ECO:0000256" key="2">
    <source>
        <dbReference type="ARBA" id="ARBA00012729"/>
    </source>
</evidence>
<dbReference type="GO" id="GO:0008061">
    <property type="term" value="F:chitin binding"/>
    <property type="evidence" value="ECO:0007669"/>
    <property type="project" value="InterPro"/>
</dbReference>
<dbReference type="GO" id="GO:0008843">
    <property type="term" value="F:endochitinase activity"/>
    <property type="evidence" value="ECO:0007669"/>
    <property type="project" value="UniProtKB-EC"/>
</dbReference>
<reference evidence="5" key="1">
    <citation type="journal article" date="2010" name="Science">
        <title>Plasticity of animal genome architecture unmasked by rapid evolution of a pelagic tunicate.</title>
        <authorList>
            <person name="Denoeud F."/>
            <person name="Henriet S."/>
            <person name="Mungpakdee S."/>
            <person name="Aury J.M."/>
            <person name="Da Silva C."/>
            <person name="Brinkmann H."/>
            <person name="Mikhaleva J."/>
            <person name="Olsen L.C."/>
            <person name="Jubin C."/>
            <person name="Canestro C."/>
            <person name="Bouquet J.M."/>
            <person name="Danks G."/>
            <person name="Poulain J."/>
            <person name="Campsteijn C."/>
            <person name="Adamski M."/>
            <person name="Cross I."/>
            <person name="Yadetie F."/>
            <person name="Muffato M."/>
            <person name="Louis A."/>
            <person name="Butcher S."/>
            <person name="Tsagkogeorga G."/>
            <person name="Konrad A."/>
            <person name="Singh S."/>
            <person name="Jensen M.F."/>
            <person name="Cong E.H."/>
            <person name="Eikeseth-Otteraa H."/>
            <person name="Noel B."/>
            <person name="Anthouard V."/>
            <person name="Porcel B.M."/>
            <person name="Kachouri-Lafond R."/>
            <person name="Nishino A."/>
            <person name="Ugolini M."/>
            <person name="Chourrout P."/>
            <person name="Nishida H."/>
            <person name="Aasland R."/>
            <person name="Huzurbazar S."/>
            <person name="Westhof E."/>
            <person name="Delsuc F."/>
            <person name="Lehrach H."/>
            <person name="Reinhardt R."/>
            <person name="Weissenbach J."/>
            <person name="Roy S.W."/>
            <person name="Artiguenave F."/>
            <person name="Postlethwait J.H."/>
            <person name="Manak J.R."/>
            <person name="Thompson E.M."/>
            <person name="Jaillon O."/>
            <person name="Du Pasquier L."/>
            <person name="Boudinot P."/>
            <person name="Liberles D.A."/>
            <person name="Volff J.N."/>
            <person name="Philippe H."/>
            <person name="Lenhard B."/>
            <person name="Roest Crollius H."/>
            <person name="Wincker P."/>
            <person name="Chourrout D."/>
        </authorList>
    </citation>
    <scope>NUCLEOTIDE SEQUENCE [LARGE SCALE GENOMIC DNA]</scope>
</reference>
<accession>E4XZJ4</accession>
<dbReference type="Proteomes" id="UP000011014">
    <property type="component" value="Unassembled WGS sequence"/>
</dbReference>
<keyword evidence="3" id="KW-0146">Chitin degradation</keyword>
<evidence type="ECO:0000256" key="3">
    <source>
        <dbReference type="ARBA" id="ARBA00023024"/>
    </source>
</evidence>
<proteinExistence type="predicted"/>
<dbReference type="GO" id="GO:0006032">
    <property type="term" value="P:chitin catabolic process"/>
    <property type="evidence" value="ECO:0007669"/>
    <property type="project" value="UniProtKB-KW"/>
</dbReference>
<feature type="domain" description="Chitin-binding type-2" evidence="4">
    <location>
        <begin position="338"/>
        <end position="393"/>
    </location>
</feature>
<dbReference type="OrthoDB" id="6020543at2759"/>
<dbReference type="Proteomes" id="UP000001307">
    <property type="component" value="Unassembled WGS sequence"/>
</dbReference>
<dbReference type="InterPro" id="IPR036508">
    <property type="entry name" value="Chitin-bd_dom_sf"/>
</dbReference>
<keyword evidence="3" id="KW-0119">Carbohydrate metabolism</keyword>
<dbReference type="EMBL" id="FN655302">
    <property type="protein sequence ID" value="CBY38708.1"/>
    <property type="molecule type" value="Genomic_DNA"/>
</dbReference>